<evidence type="ECO:0000256" key="5">
    <source>
        <dbReference type="ARBA" id="ARBA00023136"/>
    </source>
</evidence>
<dbReference type="Gene3D" id="1.20.1250.20">
    <property type="entry name" value="MFS general substrate transporter like domains"/>
    <property type="match status" value="1"/>
</dbReference>
<dbReference type="CDD" id="cd17324">
    <property type="entry name" value="MFS_NepI_like"/>
    <property type="match status" value="1"/>
</dbReference>
<dbReference type="Proteomes" id="UP000068067">
    <property type="component" value="Chromosome"/>
</dbReference>
<keyword evidence="5 6" id="KW-0472">Membrane</keyword>
<evidence type="ECO:0000256" key="3">
    <source>
        <dbReference type="ARBA" id="ARBA00022692"/>
    </source>
</evidence>
<feature type="transmembrane region" description="Helical" evidence="6">
    <location>
        <begin position="81"/>
        <end position="100"/>
    </location>
</feature>
<protein>
    <recommendedName>
        <fullName evidence="7">Major facilitator superfamily (MFS) profile domain-containing protein</fullName>
    </recommendedName>
</protein>
<dbReference type="PATRIC" id="fig|931089.4.peg.1002"/>
<organism evidence="8 9">
    <name type="scientific">Corynebacterium deserti GIMN1.010</name>
    <dbReference type="NCBI Taxonomy" id="931089"/>
    <lineage>
        <taxon>Bacteria</taxon>
        <taxon>Bacillati</taxon>
        <taxon>Actinomycetota</taxon>
        <taxon>Actinomycetes</taxon>
        <taxon>Mycobacteriales</taxon>
        <taxon>Corynebacteriaceae</taxon>
        <taxon>Corynebacterium</taxon>
    </lineage>
</organism>
<proteinExistence type="predicted"/>
<feature type="transmembrane region" description="Helical" evidence="6">
    <location>
        <begin position="140"/>
        <end position="161"/>
    </location>
</feature>
<dbReference type="STRING" id="931089.CDES_04945"/>
<sequence length="408" mass="42218">MSEYNAPASKSTEPILTALALGVFGVGVTEFVPVGLLPQIADTFGTSIATSGWVISSYAAGVMVGAPIMTLFSIRRPRKQMLILLMALFIVGNLLSAVAPNFALLIIGRIVTSFTHGAFFGIGTVVAAELAGPGQRGAAVAYMFSGISLANLIGVPIGTWIGTMANWRTTFLVIAALGILTALAIAYLVPNLSSPKNVRVGGEIKALTHPQVILALLMTLFGFGGVFAALTYLTPIMTDIAGYAESSMSWILIIVGVGMFTGNWTGGKLADHSLMPTVLAMLFLLAATLFAFHFTAHSAILSLITIFFVGFFGMATIAPLQSVVLEYAKGAPTLASSINIGVFNLGNAVAAWLAGATITTSLGLTSAGLVGGLMTSLGLVLAIVAVVLRRKAQGAQATISVVEHQPAQ</sequence>
<dbReference type="KEGG" id="cdx:CDES_04945"/>
<evidence type="ECO:0000313" key="8">
    <source>
        <dbReference type="EMBL" id="ALC05429.1"/>
    </source>
</evidence>
<keyword evidence="9" id="KW-1185">Reference proteome</keyword>
<accession>A0A0M3Q9C6</accession>
<evidence type="ECO:0000256" key="4">
    <source>
        <dbReference type="ARBA" id="ARBA00022989"/>
    </source>
</evidence>
<keyword evidence="2" id="KW-1003">Cell membrane</keyword>
<name>A0A0M3Q9C6_9CORY</name>
<dbReference type="PROSITE" id="PS50850">
    <property type="entry name" value="MFS"/>
    <property type="match status" value="1"/>
</dbReference>
<feature type="transmembrane region" description="Helical" evidence="6">
    <location>
        <begin position="366"/>
        <end position="388"/>
    </location>
</feature>
<dbReference type="GO" id="GO:0022857">
    <property type="term" value="F:transmembrane transporter activity"/>
    <property type="evidence" value="ECO:0007669"/>
    <property type="project" value="InterPro"/>
</dbReference>
<dbReference type="SUPFAM" id="SSF103473">
    <property type="entry name" value="MFS general substrate transporter"/>
    <property type="match status" value="1"/>
</dbReference>
<evidence type="ECO:0000256" key="1">
    <source>
        <dbReference type="ARBA" id="ARBA00004651"/>
    </source>
</evidence>
<dbReference type="PANTHER" id="PTHR43124:SF3">
    <property type="entry name" value="CHLORAMPHENICOL EFFLUX PUMP RV0191"/>
    <property type="match status" value="1"/>
</dbReference>
<evidence type="ECO:0000256" key="6">
    <source>
        <dbReference type="SAM" id="Phobius"/>
    </source>
</evidence>
<keyword evidence="4 6" id="KW-1133">Transmembrane helix</keyword>
<dbReference type="InterPro" id="IPR036259">
    <property type="entry name" value="MFS_trans_sf"/>
</dbReference>
<dbReference type="AlphaFoldDB" id="A0A0M3Q9C6"/>
<evidence type="ECO:0000259" key="7">
    <source>
        <dbReference type="PROSITE" id="PS50850"/>
    </source>
</evidence>
<feature type="transmembrane region" description="Helical" evidence="6">
    <location>
        <begin position="167"/>
        <end position="189"/>
    </location>
</feature>
<dbReference type="PANTHER" id="PTHR43124">
    <property type="entry name" value="PURINE EFFLUX PUMP PBUE"/>
    <property type="match status" value="1"/>
</dbReference>
<feature type="transmembrane region" description="Helical" evidence="6">
    <location>
        <begin position="274"/>
        <end position="294"/>
    </location>
</feature>
<reference evidence="8 9" key="1">
    <citation type="submission" date="2014-08" db="EMBL/GenBank/DDBJ databases">
        <title>Complete genome sequence of Corynebacterium deserti GIMN1.010 (=DSM 45689), isolated from desert sand in western China.</title>
        <authorList>
            <person name="Ruckert C."/>
            <person name="Albersmeier A."/>
            <person name="Kalinowski J."/>
        </authorList>
    </citation>
    <scope>NUCLEOTIDE SEQUENCE [LARGE SCALE GENOMIC DNA]</scope>
    <source>
        <strain evidence="8 9">GIMN1.010</strain>
    </source>
</reference>
<comment type="subcellular location">
    <subcellularLocation>
        <location evidence="1">Cell membrane</location>
        <topology evidence="1">Multi-pass membrane protein</topology>
    </subcellularLocation>
</comment>
<dbReference type="InterPro" id="IPR050189">
    <property type="entry name" value="MFS_Efflux_Transporters"/>
</dbReference>
<feature type="transmembrane region" description="Helical" evidence="6">
    <location>
        <begin position="240"/>
        <end position="262"/>
    </location>
</feature>
<dbReference type="InterPro" id="IPR011701">
    <property type="entry name" value="MFS"/>
</dbReference>
<evidence type="ECO:0000256" key="2">
    <source>
        <dbReference type="ARBA" id="ARBA00022475"/>
    </source>
</evidence>
<dbReference type="Pfam" id="PF07690">
    <property type="entry name" value="MFS_1"/>
    <property type="match status" value="1"/>
</dbReference>
<gene>
    <name evidence="8" type="ORF">CDES_04945</name>
</gene>
<feature type="transmembrane region" description="Helical" evidence="6">
    <location>
        <begin position="106"/>
        <end position="128"/>
    </location>
</feature>
<dbReference type="InterPro" id="IPR020846">
    <property type="entry name" value="MFS_dom"/>
</dbReference>
<evidence type="ECO:0000313" key="9">
    <source>
        <dbReference type="Proteomes" id="UP000068067"/>
    </source>
</evidence>
<feature type="transmembrane region" description="Helical" evidence="6">
    <location>
        <begin position="212"/>
        <end position="234"/>
    </location>
</feature>
<feature type="domain" description="Major facilitator superfamily (MFS) profile" evidence="7">
    <location>
        <begin position="15"/>
        <end position="390"/>
    </location>
</feature>
<dbReference type="EMBL" id="CP009220">
    <property type="protein sequence ID" value="ALC05429.1"/>
    <property type="molecule type" value="Genomic_DNA"/>
</dbReference>
<feature type="transmembrane region" description="Helical" evidence="6">
    <location>
        <begin position="300"/>
        <end position="320"/>
    </location>
</feature>
<dbReference type="GO" id="GO:0005886">
    <property type="term" value="C:plasma membrane"/>
    <property type="evidence" value="ECO:0007669"/>
    <property type="project" value="UniProtKB-SubCell"/>
</dbReference>
<feature type="transmembrane region" description="Helical" evidence="6">
    <location>
        <begin position="15"/>
        <end position="41"/>
    </location>
</feature>
<keyword evidence="3 6" id="KW-0812">Transmembrane</keyword>
<feature type="transmembrane region" description="Helical" evidence="6">
    <location>
        <begin position="53"/>
        <end position="74"/>
    </location>
</feature>